<evidence type="ECO:0000259" key="7">
    <source>
        <dbReference type="PROSITE" id="PS51460"/>
    </source>
</evidence>
<keyword evidence="9" id="KW-1185">Reference proteome</keyword>
<dbReference type="Pfam" id="PF00307">
    <property type="entry name" value="CH"/>
    <property type="match status" value="1"/>
</dbReference>
<proteinExistence type="inferred from homology"/>
<dbReference type="InterPro" id="IPR036534">
    <property type="entry name" value="GAR_dom_sf"/>
</dbReference>
<dbReference type="Pfam" id="PF02187">
    <property type="entry name" value="GAS2"/>
    <property type="match status" value="1"/>
</dbReference>
<dbReference type="CDD" id="cd21204">
    <property type="entry name" value="CH_GAS2-like"/>
    <property type="match status" value="1"/>
</dbReference>
<evidence type="ECO:0000256" key="1">
    <source>
        <dbReference type="ARBA" id="ARBA00004245"/>
    </source>
</evidence>
<sequence>MTLVTMASMFRSTPGRSRRSVNSWGPMSLPSEMNRPGTVPPQGHHMPETEEECVEYYQDRIYSSQSRQLYPLQEDLADWINKTLGIDYITGENFLDMLDNGVVVCHLARVIQERAKQVVDIGSVKGPIPTIKGRCWENAARRSFFSRDNMENFIQFCRKLGVHQNLLFESDDLVLHNQPRNVILCLLEVSRLASRYSVEPPSLVQLEREIAEEESHSHSNCHSDSGLSHSSLISWQFQSSPAVTPRSSPDKIRHSSSSSAISSGSISRWGRTPVGRPRSSERHSLMLIESSPGGVGAMSPQRDLRRTASEGNTGPGANSGGASDGVPSDTTEDDWSRGSGEDPDLEIDQELGQGDHTEITELDRRVQQVARVAQRHCHCPSSKCNKLKVKKVGEGRYNIAGRNVFIRLLKGRHMMVRVGGGWDTLEHFLLRHDPCQVKAQGKESKNRLKSATKKKT</sequence>
<dbReference type="GO" id="GO:0008093">
    <property type="term" value="F:cytoskeletal anchor activity"/>
    <property type="evidence" value="ECO:0007669"/>
    <property type="project" value="TreeGrafter"/>
</dbReference>
<feature type="region of interest" description="Disordered" evidence="5">
    <location>
        <begin position="240"/>
        <end position="353"/>
    </location>
</feature>
<dbReference type="Proteomes" id="UP000235965">
    <property type="component" value="Unassembled WGS sequence"/>
</dbReference>
<feature type="compositionally biased region" description="Gly residues" evidence="5">
    <location>
        <begin position="313"/>
        <end position="323"/>
    </location>
</feature>
<dbReference type="GO" id="GO:0008017">
    <property type="term" value="F:microtubule binding"/>
    <property type="evidence" value="ECO:0007669"/>
    <property type="project" value="InterPro"/>
</dbReference>
<keyword evidence="2" id="KW-0963">Cytoplasm</keyword>
<dbReference type="OrthoDB" id="206130at2759"/>
<keyword evidence="3" id="KW-0206">Cytoskeleton</keyword>
<evidence type="ECO:0000313" key="9">
    <source>
        <dbReference type="Proteomes" id="UP000235965"/>
    </source>
</evidence>
<dbReference type="Gene3D" id="1.10.418.10">
    <property type="entry name" value="Calponin-like domain"/>
    <property type="match status" value="1"/>
</dbReference>
<gene>
    <name evidence="8" type="ORF">B7P43_G13573</name>
</gene>
<name>A0A2J7PPU0_9NEOP</name>
<dbReference type="SUPFAM" id="SSF143575">
    <property type="entry name" value="GAS2 domain-like"/>
    <property type="match status" value="1"/>
</dbReference>
<dbReference type="AlphaFoldDB" id="A0A2J7PPU0"/>
<organism evidence="8 9">
    <name type="scientific">Cryptotermes secundus</name>
    <dbReference type="NCBI Taxonomy" id="105785"/>
    <lineage>
        <taxon>Eukaryota</taxon>
        <taxon>Metazoa</taxon>
        <taxon>Ecdysozoa</taxon>
        <taxon>Arthropoda</taxon>
        <taxon>Hexapoda</taxon>
        <taxon>Insecta</taxon>
        <taxon>Pterygota</taxon>
        <taxon>Neoptera</taxon>
        <taxon>Polyneoptera</taxon>
        <taxon>Dictyoptera</taxon>
        <taxon>Blattodea</taxon>
        <taxon>Blattoidea</taxon>
        <taxon>Termitoidae</taxon>
        <taxon>Kalotermitidae</taxon>
        <taxon>Cryptotermitinae</taxon>
        <taxon>Cryptotermes</taxon>
    </lineage>
</organism>
<feature type="domain" description="GAR" evidence="7">
    <location>
        <begin position="360"/>
        <end position="436"/>
    </location>
</feature>
<dbReference type="InParanoid" id="A0A2J7PPU0"/>
<evidence type="ECO:0008006" key="10">
    <source>
        <dbReference type="Google" id="ProtNLM"/>
    </source>
</evidence>
<dbReference type="SMART" id="SM00033">
    <property type="entry name" value="CH"/>
    <property type="match status" value="1"/>
</dbReference>
<dbReference type="SMART" id="SM00243">
    <property type="entry name" value="GAS2"/>
    <property type="match status" value="1"/>
</dbReference>
<comment type="similarity">
    <text evidence="4">Belongs to the GAS2 family.</text>
</comment>
<dbReference type="SUPFAM" id="SSF47576">
    <property type="entry name" value="Calponin-homology domain, CH-domain"/>
    <property type="match status" value="1"/>
</dbReference>
<reference evidence="8 9" key="1">
    <citation type="submission" date="2017-12" db="EMBL/GenBank/DDBJ databases">
        <title>Hemimetabolous genomes reveal molecular basis of termite eusociality.</title>
        <authorList>
            <person name="Harrison M.C."/>
            <person name="Jongepier E."/>
            <person name="Robertson H.M."/>
            <person name="Arning N."/>
            <person name="Bitard-Feildel T."/>
            <person name="Chao H."/>
            <person name="Childers C.P."/>
            <person name="Dinh H."/>
            <person name="Doddapaneni H."/>
            <person name="Dugan S."/>
            <person name="Gowin J."/>
            <person name="Greiner C."/>
            <person name="Han Y."/>
            <person name="Hu H."/>
            <person name="Hughes D.S.T."/>
            <person name="Huylmans A.-K."/>
            <person name="Kemena C."/>
            <person name="Kremer L.P.M."/>
            <person name="Lee S.L."/>
            <person name="Lopez-Ezquerra A."/>
            <person name="Mallet L."/>
            <person name="Monroy-Kuhn J.M."/>
            <person name="Moser A."/>
            <person name="Murali S.C."/>
            <person name="Muzny D.M."/>
            <person name="Otani S."/>
            <person name="Piulachs M.-D."/>
            <person name="Poelchau M."/>
            <person name="Qu J."/>
            <person name="Schaub F."/>
            <person name="Wada-Katsumata A."/>
            <person name="Worley K.C."/>
            <person name="Xie Q."/>
            <person name="Ylla G."/>
            <person name="Poulsen M."/>
            <person name="Gibbs R.A."/>
            <person name="Schal C."/>
            <person name="Richards S."/>
            <person name="Belles X."/>
            <person name="Korb J."/>
            <person name="Bornberg-Bauer E."/>
        </authorList>
    </citation>
    <scope>NUCLEOTIDE SEQUENCE [LARGE SCALE GENOMIC DNA]</scope>
    <source>
        <tissue evidence="8">Whole body</tissue>
    </source>
</reference>
<dbReference type="PANTHER" id="PTHR46756:SF13">
    <property type="entry name" value="GROWTH ARREST-SPECIFIC PROTEIN 2"/>
    <property type="match status" value="1"/>
</dbReference>
<dbReference type="GO" id="GO:0005884">
    <property type="term" value="C:actin filament"/>
    <property type="evidence" value="ECO:0007669"/>
    <property type="project" value="TreeGrafter"/>
</dbReference>
<dbReference type="InterPro" id="IPR003108">
    <property type="entry name" value="GAR_dom"/>
</dbReference>
<feature type="compositionally biased region" description="Polar residues" evidence="5">
    <location>
        <begin position="10"/>
        <end position="25"/>
    </location>
</feature>
<dbReference type="PANTHER" id="PTHR46756">
    <property type="entry name" value="TRANSGELIN"/>
    <property type="match status" value="1"/>
</dbReference>
<dbReference type="InterPro" id="IPR001715">
    <property type="entry name" value="CH_dom"/>
</dbReference>
<comment type="caution">
    <text evidence="8">The sequence shown here is derived from an EMBL/GenBank/DDBJ whole genome shotgun (WGS) entry which is preliminary data.</text>
</comment>
<evidence type="ECO:0000256" key="5">
    <source>
        <dbReference type="SAM" id="MobiDB-lite"/>
    </source>
</evidence>
<comment type="subcellular location">
    <subcellularLocation>
        <location evidence="1">Cytoplasm</location>
        <location evidence="1">Cytoskeleton</location>
    </subcellularLocation>
</comment>
<evidence type="ECO:0000313" key="8">
    <source>
        <dbReference type="EMBL" id="PNF18358.1"/>
    </source>
</evidence>
<accession>A0A2J7PPU0</accession>
<evidence type="ECO:0000256" key="2">
    <source>
        <dbReference type="ARBA" id="ARBA00022490"/>
    </source>
</evidence>
<protein>
    <recommendedName>
        <fullName evidence="10">Growth arrest-specific protein 2</fullName>
    </recommendedName>
</protein>
<feature type="compositionally biased region" description="Low complexity" evidence="5">
    <location>
        <begin position="255"/>
        <end position="267"/>
    </location>
</feature>
<dbReference type="Gene3D" id="3.30.920.20">
    <property type="entry name" value="Gas2-like domain"/>
    <property type="match status" value="1"/>
</dbReference>
<dbReference type="EMBL" id="NEVH01022644">
    <property type="protein sequence ID" value="PNF18358.1"/>
    <property type="molecule type" value="Genomic_DNA"/>
</dbReference>
<evidence type="ECO:0000256" key="3">
    <source>
        <dbReference type="ARBA" id="ARBA00023212"/>
    </source>
</evidence>
<dbReference type="PROSITE" id="PS50021">
    <property type="entry name" value="CH"/>
    <property type="match status" value="1"/>
</dbReference>
<feature type="region of interest" description="Disordered" evidence="5">
    <location>
        <begin position="10"/>
        <end position="46"/>
    </location>
</feature>
<dbReference type="GO" id="GO:0051015">
    <property type="term" value="F:actin filament binding"/>
    <property type="evidence" value="ECO:0007669"/>
    <property type="project" value="TreeGrafter"/>
</dbReference>
<evidence type="ECO:0000259" key="6">
    <source>
        <dbReference type="PROSITE" id="PS50021"/>
    </source>
</evidence>
<feature type="domain" description="Calponin-homology (CH)" evidence="6">
    <location>
        <begin position="70"/>
        <end position="193"/>
    </location>
</feature>
<evidence type="ECO:0000256" key="4">
    <source>
        <dbReference type="ARBA" id="ARBA00038441"/>
    </source>
</evidence>
<dbReference type="PROSITE" id="PS51460">
    <property type="entry name" value="GAR"/>
    <property type="match status" value="1"/>
</dbReference>
<dbReference type="InterPro" id="IPR036872">
    <property type="entry name" value="CH_dom_sf"/>
</dbReference>
<dbReference type="STRING" id="105785.A0A2J7PPU0"/>
<dbReference type="GO" id="GO:0051764">
    <property type="term" value="P:actin crosslink formation"/>
    <property type="evidence" value="ECO:0007669"/>
    <property type="project" value="TreeGrafter"/>
</dbReference>